<feature type="transmembrane region" description="Helical" evidence="2">
    <location>
        <begin position="31"/>
        <end position="52"/>
    </location>
</feature>
<keyword evidence="2" id="KW-0812">Transmembrane</keyword>
<dbReference type="EC" id="7.1.1.-" evidence="2"/>
<dbReference type="RefSeq" id="WP_019225121.1">
    <property type="nucleotide sequence ID" value="NZ_CP007033.1"/>
</dbReference>
<dbReference type="Pfam" id="PF00499">
    <property type="entry name" value="Oxidored_q3"/>
    <property type="match status" value="1"/>
</dbReference>
<keyword evidence="4" id="KW-1185">Reference proteome</keyword>
<feature type="transmembrane region" description="Helical" evidence="2">
    <location>
        <begin position="91"/>
        <end position="110"/>
    </location>
</feature>
<comment type="catalytic activity">
    <reaction evidence="2">
        <text>a quinone + NADH + 5 H(+)(in) = a quinol + NAD(+) + 4 H(+)(out)</text>
        <dbReference type="Rhea" id="RHEA:57888"/>
        <dbReference type="ChEBI" id="CHEBI:15378"/>
        <dbReference type="ChEBI" id="CHEBI:24646"/>
        <dbReference type="ChEBI" id="CHEBI:57540"/>
        <dbReference type="ChEBI" id="CHEBI:57945"/>
        <dbReference type="ChEBI" id="CHEBI:132124"/>
    </reaction>
</comment>
<feature type="transmembrane region" description="Helical" evidence="2">
    <location>
        <begin position="137"/>
        <end position="159"/>
    </location>
</feature>
<reference evidence="3 4" key="1">
    <citation type="journal article" date="2013" name="Stand. Genomic Sci.">
        <title>Complete genome sequence of Dehalobacter restrictus PER-K23(T.).</title>
        <authorList>
            <person name="Kruse T."/>
            <person name="Maillard J."/>
            <person name="Goodwin L."/>
            <person name="Woyke T."/>
            <person name="Teshima H."/>
            <person name="Bruce D."/>
            <person name="Detter C."/>
            <person name="Tapia R."/>
            <person name="Han C."/>
            <person name="Huntemann M."/>
            <person name="Wei C.L."/>
            <person name="Han J."/>
            <person name="Chen A."/>
            <person name="Kyrpides N."/>
            <person name="Szeto E."/>
            <person name="Markowitz V."/>
            <person name="Ivanova N."/>
            <person name="Pagani I."/>
            <person name="Pati A."/>
            <person name="Pitluck S."/>
            <person name="Nolan M."/>
            <person name="Holliger C."/>
            <person name="Smidt H."/>
        </authorList>
    </citation>
    <scope>NUCLEOTIDE SEQUENCE [LARGE SCALE GENOMIC DNA]</scope>
    <source>
        <strain evidence="4">DSM 9455</strain>
    </source>
</reference>
<comment type="function">
    <text evidence="2">NDH-1 shuttles electrons from NADH, via FMN and iron-sulfur (Fe-S) centers, to quinones in the respiratory chain. Couples the redox reaction to proton translocation (for every two electrons transferred, four hydrogen ions are translocated across the cytoplasmic membrane), and thus conserves the redox energy in a proton gradient.</text>
</comment>
<comment type="similarity">
    <text evidence="1 2">Belongs to the complex I subunit 6 family.</text>
</comment>
<proteinExistence type="inferred from homology"/>
<evidence type="ECO:0000256" key="1">
    <source>
        <dbReference type="ARBA" id="ARBA00005698"/>
    </source>
</evidence>
<dbReference type="InterPro" id="IPR001457">
    <property type="entry name" value="NADH_UbQ/plastoQ_OxRdtase_su6"/>
</dbReference>
<keyword evidence="2" id="KW-1003">Cell membrane</keyword>
<dbReference type="Proteomes" id="UP000018934">
    <property type="component" value="Chromosome"/>
</dbReference>
<dbReference type="PANTHER" id="PTHR33269">
    <property type="entry name" value="NADH-UBIQUINONE OXIDOREDUCTASE CHAIN 6"/>
    <property type="match status" value="1"/>
</dbReference>
<name>A0ABM5P4E9_DEHRP</name>
<dbReference type="InterPro" id="IPR042106">
    <property type="entry name" value="Nuo/plastoQ_OxRdtase_6_NuoJ"/>
</dbReference>
<feature type="transmembrane region" description="Helical" evidence="2">
    <location>
        <begin position="58"/>
        <end position="79"/>
    </location>
</feature>
<comment type="subcellular location">
    <subcellularLocation>
        <location evidence="2">Cell membrane</location>
        <topology evidence="2">Multi-pass membrane protein</topology>
    </subcellularLocation>
</comment>
<keyword evidence="2" id="KW-1133">Transmembrane helix</keyword>
<sequence length="166" mass="17922">MGFTVMFYVIAIVTLGSALMMVISKNIFHSALLMLVAFLGISGVFVLLHADFLAATQVLIYAGAITIFVVFAIMFTMRGDMKTTNLFSRNLIPGALLSLIMIVVNAVMVLTTKWPLKATTAPESTAKEIANLMLTKYVVAFEVTAVLLLVAMLGAIVIVKEVKKSS</sequence>
<dbReference type="Gene3D" id="1.20.120.1200">
    <property type="entry name" value="NADH-ubiquinone/plastoquinone oxidoreductase chain 6, subunit NuoJ"/>
    <property type="match status" value="1"/>
</dbReference>
<dbReference type="PANTHER" id="PTHR33269:SF17">
    <property type="entry name" value="NADH-UBIQUINONE OXIDOREDUCTASE CHAIN 6"/>
    <property type="match status" value="1"/>
</dbReference>
<accession>A0ABM5P4E9</accession>
<dbReference type="EMBL" id="CP007033">
    <property type="protein sequence ID" value="AHF09436.1"/>
    <property type="molecule type" value="Genomic_DNA"/>
</dbReference>
<feature type="transmembrane region" description="Helical" evidence="2">
    <location>
        <begin position="6"/>
        <end position="24"/>
    </location>
</feature>
<evidence type="ECO:0000313" key="3">
    <source>
        <dbReference type="EMBL" id="AHF09436.1"/>
    </source>
</evidence>
<keyword evidence="2" id="KW-0874">Quinone</keyword>
<gene>
    <name evidence="3" type="ORF">DEHRE_04530</name>
</gene>
<keyword evidence="2" id="KW-0520">NAD</keyword>
<protein>
    <recommendedName>
        <fullName evidence="2">NADH-quinone oxidoreductase subunit J</fullName>
        <ecNumber evidence="2">7.1.1.-</ecNumber>
    </recommendedName>
</protein>
<evidence type="ECO:0000256" key="2">
    <source>
        <dbReference type="RuleBase" id="RU004429"/>
    </source>
</evidence>
<evidence type="ECO:0000313" key="4">
    <source>
        <dbReference type="Proteomes" id="UP000018934"/>
    </source>
</evidence>
<keyword evidence="2" id="KW-0472">Membrane</keyword>
<organism evidence="3 4">
    <name type="scientific">Dehalobacter restrictus (strain DSM 9455 / PER-K23)</name>
    <dbReference type="NCBI Taxonomy" id="871738"/>
    <lineage>
        <taxon>Bacteria</taxon>
        <taxon>Bacillati</taxon>
        <taxon>Bacillota</taxon>
        <taxon>Clostridia</taxon>
        <taxon>Eubacteriales</taxon>
        <taxon>Desulfitobacteriaceae</taxon>
        <taxon>Dehalobacter</taxon>
    </lineage>
</organism>